<proteinExistence type="predicted"/>
<gene>
    <name evidence="2" type="ORF">IQ235_08590</name>
</gene>
<dbReference type="AlphaFoldDB" id="A0A928W031"/>
<keyword evidence="3" id="KW-1185">Reference proteome</keyword>
<evidence type="ECO:0000256" key="1">
    <source>
        <dbReference type="SAM" id="MobiDB-lite"/>
    </source>
</evidence>
<evidence type="ECO:0000313" key="2">
    <source>
        <dbReference type="EMBL" id="MBE9040835.1"/>
    </source>
</evidence>
<evidence type="ECO:0000313" key="3">
    <source>
        <dbReference type="Proteomes" id="UP000621799"/>
    </source>
</evidence>
<feature type="compositionally biased region" description="Low complexity" evidence="1">
    <location>
        <begin position="20"/>
        <end position="36"/>
    </location>
</feature>
<comment type="caution">
    <text evidence="2">The sequence shown here is derived from an EMBL/GenBank/DDBJ whole genome shotgun (WGS) entry which is preliminary data.</text>
</comment>
<dbReference type="RefSeq" id="WP_264321071.1">
    <property type="nucleotide sequence ID" value="NZ_JADEXN010000123.1"/>
</dbReference>
<dbReference type="Proteomes" id="UP000621799">
    <property type="component" value="Unassembled WGS sequence"/>
</dbReference>
<organism evidence="2 3">
    <name type="scientific">Zarconia navalis LEGE 11467</name>
    <dbReference type="NCBI Taxonomy" id="1828826"/>
    <lineage>
        <taxon>Bacteria</taxon>
        <taxon>Bacillati</taxon>
        <taxon>Cyanobacteriota</taxon>
        <taxon>Cyanophyceae</taxon>
        <taxon>Oscillatoriophycideae</taxon>
        <taxon>Oscillatoriales</taxon>
        <taxon>Oscillatoriales incertae sedis</taxon>
        <taxon>Zarconia</taxon>
        <taxon>Zarconia navalis</taxon>
    </lineage>
</organism>
<protein>
    <submittedName>
        <fullName evidence="2">Uncharacterized protein</fullName>
    </submittedName>
</protein>
<accession>A0A928W031</accession>
<sequence length="148" mass="15501">MSPSNTLDESKTTKSRTARSTKSTATEEASDAETAANSKDKQVTALAVPGKSDTAKSLSVEMRPDSDLPQNRPVTVSHSEITETFGAVGGQRPIFASHLQVCGTINSSGQRPISAGTLAISDVYASMGNRPVASNEIDDPNALMGYLD</sequence>
<feature type="region of interest" description="Disordered" evidence="1">
    <location>
        <begin position="1"/>
        <end position="73"/>
    </location>
</feature>
<dbReference type="EMBL" id="JADEXN010000123">
    <property type="protein sequence ID" value="MBE9040835.1"/>
    <property type="molecule type" value="Genomic_DNA"/>
</dbReference>
<name>A0A928W031_9CYAN</name>
<reference evidence="2" key="1">
    <citation type="submission" date="2020-10" db="EMBL/GenBank/DDBJ databases">
        <authorList>
            <person name="Castelo-Branco R."/>
            <person name="Eusebio N."/>
            <person name="Adriana R."/>
            <person name="Vieira A."/>
            <person name="Brugerolle De Fraissinette N."/>
            <person name="Rezende De Castro R."/>
            <person name="Schneider M.P."/>
            <person name="Vasconcelos V."/>
            <person name="Leao P.N."/>
        </authorList>
    </citation>
    <scope>NUCLEOTIDE SEQUENCE</scope>
    <source>
        <strain evidence="2">LEGE 11467</strain>
    </source>
</reference>